<feature type="signal peptide" evidence="1">
    <location>
        <begin position="1"/>
        <end position="32"/>
    </location>
</feature>
<dbReference type="Gene3D" id="3.30.160.150">
    <property type="entry name" value="Lipoprotein like domain"/>
    <property type="match status" value="1"/>
</dbReference>
<keyword evidence="2" id="KW-0449">Lipoprotein</keyword>
<reference evidence="2 3" key="1">
    <citation type="submission" date="2020-08" db="EMBL/GenBank/DDBJ databases">
        <title>Genomic Encyclopedia of Type Strains, Phase III (KMG-III): the genomes of soil and plant-associated and newly described type strains.</title>
        <authorList>
            <person name="Whitman W."/>
        </authorList>
    </citation>
    <scope>NUCLEOTIDE SEQUENCE [LARGE SCALE GENOMIC DNA]</scope>
    <source>
        <strain evidence="2 3">CECT 8803</strain>
    </source>
</reference>
<accession>A0A839SQA0</accession>
<dbReference type="PROSITE" id="PS51257">
    <property type="entry name" value="PROKAR_LIPOPROTEIN"/>
    <property type="match status" value="1"/>
</dbReference>
<dbReference type="Proteomes" id="UP000581135">
    <property type="component" value="Unassembled WGS sequence"/>
</dbReference>
<evidence type="ECO:0000313" key="2">
    <source>
        <dbReference type="EMBL" id="MBB3063930.1"/>
    </source>
</evidence>
<evidence type="ECO:0000256" key="1">
    <source>
        <dbReference type="SAM" id="SignalP"/>
    </source>
</evidence>
<dbReference type="GO" id="GO:0043165">
    <property type="term" value="P:Gram-negative-bacterium-type cell outer membrane assembly"/>
    <property type="evidence" value="ECO:0007669"/>
    <property type="project" value="InterPro"/>
</dbReference>
<gene>
    <name evidence="2" type="ORF">FHR98_000195</name>
</gene>
<dbReference type="EMBL" id="JACHXA010000001">
    <property type="protein sequence ID" value="MBB3063930.1"/>
    <property type="molecule type" value="Genomic_DNA"/>
</dbReference>
<dbReference type="InterPro" id="IPR006311">
    <property type="entry name" value="TAT_signal"/>
</dbReference>
<sequence>MVKRSRRGAILTIGALAALPLLSACGFTPLHAKRGSDGSSVNDRLASVGIDPLSDRNGQMLHNFLRDRINPQGQPGDPEYILRVDLRESTQELALRKDETARRANLIVRARFALYDKSGRNVIYRGNSQATSGYSILALEEEYGTLVAERDARRRALTVVADEISQRLAVFLSRDEG</sequence>
<dbReference type="AlphaFoldDB" id="A0A839SQA0"/>
<dbReference type="InterPro" id="IPR007485">
    <property type="entry name" value="LPS_assembly_LptE"/>
</dbReference>
<dbReference type="Pfam" id="PF04390">
    <property type="entry name" value="LptE"/>
    <property type="match status" value="1"/>
</dbReference>
<feature type="chain" id="PRO_5032494901" evidence="1">
    <location>
        <begin position="33"/>
        <end position="177"/>
    </location>
</feature>
<keyword evidence="3" id="KW-1185">Reference proteome</keyword>
<proteinExistence type="predicted"/>
<dbReference type="GO" id="GO:0019867">
    <property type="term" value="C:outer membrane"/>
    <property type="evidence" value="ECO:0007669"/>
    <property type="project" value="InterPro"/>
</dbReference>
<protein>
    <submittedName>
        <fullName evidence="2">LPS-assembly lipoprotein</fullName>
    </submittedName>
</protein>
<evidence type="ECO:0000313" key="3">
    <source>
        <dbReference type="Proteomes" id="UP000581135"/>
    </source>
</evidence>
<dbReference type="RefSeq" id="WP_183414739.1">
    <property type="nucleotide sequence ID" value="NZ_JACHXA010000001.1"/>
</dbReference>
<comment type="caution">
    <text evidence="2">The sequence shown here is derived from an EMBL/GenBank/DDBJ whole genome shotgun (WGS) entry which is preliminary data.</text>
</comment>
<keyword evidence="1" id="KW-0732">Signal</keyword>
<dbReference type="PROSITE" id="PS51318">
    <property type="entry name" value="TAT"/>
    <property type="match status" value="1"/>
</dbReference>
<name>A0A839SQA0_9PROT</name>
<organism evidence="2 3">
    <name type="scientific">Limibacillus halophilus</name>
    <dbReference type="NCBI Taxonomy" id="1579333"/>
    <lineage>
        <taxon>Bacteria</taxon>
        <taxon>Pseudomonadati</taxon>
        <taxon>Pseudomonadota</taxon>
        <taxon>Alphaproteobacteria</taxon>
        <taxon>Rhodospirillales</taxon>
        <taxon>Rhodovibrionaceae</taxon>
        <taxon>Limibacillus</taxon>
    </lineage>
</organism>